<dbReference type="Proteomes" id="UP001385951">
    <property type="component" value="Unassembled WGS sequence"/>
</dbReference>
<gene>
    <name evidence="2" type="ORF">QCA50_014799</name>
</gene>
<keyword evidence="1" id="KW-0732">Signal</keyword>
<feature type="signal peptide" evidence="1">
    <location>
        <begin position="1"/>
        <end position="24"/>
    </location>
</feature>
<dbReference type="EMBL" id="JASBNA010000037">
    <property type="protein sequence ID" value="KAK7682212.1"/>
    <property type="molecule type" value="Genomic_DNA"/>
</dbReference>
<name>A0AAW0FY28_9APHY</name>
<feature type="chain" id="PRO_5043810509" evidence="1">
    <location>
        <begin position="25"/>
        <end position="195"/>
    </location>
</feature>
<evidence type="ECO:0000256" key="1">
    <source>
        <dbReference type="SAM" id="SignalP"/>
    </source>
</evidence>
<evidence type="ECO:0000313" key="3">
    <source>
        <dbReference type="Proteomes" id="UP001385951"/>
    </source>
</evidence>
<comment type="caution">
    <text evidence="2">The sequence shown here is derived from an EMBL/GenBank/DDBJ whole genome shotgun (WGS) entry which is preliminary data.</text>
</comment>
<sequence length="195" mass="21653">MLRSSILFSVFGLDALVFVQVADSLSPYLSTIQSSATYFPSSHILPILPSPFSATIHNSVPQINYKNTPPLSTQSKKLVDEFLHVYICIVCLSVMEWGCLGECCICIPRLDASLHAFPLPFSLGRYLALNLYLVVGRTLKSRTSVLDVGKRSCTLYVVEYVDIPLSTRSLTHIPYPCPISLPVSTFLFYFSFACV</sequence>
<organism evidence="2 3">
    <name type="scientific">Cerrena zonata</name>
    <dbReference type="NCBI Taxonomy" id="2478898"/>
    <lineage>
        <taxon>Eukaryota</taxon>
        <taxon>Fungi</taxon>
        <taxon>Dikarya</taxon>
        <taxon>Basidiomycota</taxon>
        <taxon>Agaricomycotina</taxon>
        <taxon>Agaricomycetes</taxon>
        <taxon>Polyporales</taxon>
        <taxon>Cerrenaceae</taxon>
        <taxon>Cerrena</taxon>
    </lineage>
</organism>
<reference evidence="2 3" key="1">
    <citation type="submission" date="2022-09" db="EMBL/GenBank/DDBJ databases">
        <authorList>
            <person name="Palmer J.M."/>
        </authorList>
    </citation>
    <scope>NUCLEOTIDE SEQUENCE [LARGE SCALE GENOMIC DNA]</scope>
    <source>
        <strain evidence="2 3">DSM 7382</strain>
    </source>
</reference>
<dbReference type="AlphaFoldDB" id="A0AAW0FY28"/>
<accession>A0AAW0FY28</accession>
<proteinExistence type="predicted"/>
<keyword evidence="3" id="KW-1185">Reference proteome</keyword>
<protein>
    <submittedName>
        <fullName evidence="2">Uncharacterized protein</fullName>
    </submittedName>
</protein>
<evidence type="ECO:0000313" key="2">
    <source>
        <dbReference type="EMBL" id="KAK7682212.1"/>
    </source>
</evidence>